<reference evidence="5 6" key="1">
    <citation type="submission" date="2018-01" db="EMBL/GenBank/DDBJ databases">
        <title>Genomic Encyclopedia of Type Strains, Phase I: the one thousand microbial genomes (KMG-I) project.</title>
        <authorList>
            <person name="Goeker M."/>
        </authorList>
    </citation>
    <scope>NUCLEOTIDE SEQUENCE [LARGE SCALE GENOMIC DNA]</scope>
    <source>
        <strain evidence="5 6">DSM 17960</strain>
    </source>
</reference>
<keyword evidence="6" id="KW-1185">Reference proteome</keyword>
<protein>
    <submittedName>
        <fullName evidence="5">Cobalt-zinc-cadmium efflux system membrane fusion protein</fullName>
    </submittedName>
</protein>
<dbReference type="Pfam" id="PF25919">
    <property type="entry name" value="BSH_CusB"/>
    <property type="match status" value="1"/>
</dbReference>
<dbReference type="Gene3D" id="1.10.287.470">
    <property type="entry name" value="Helix hairpin bin"/>
    <property type="match status" value="1"/>
</dbReference>
<dbReference type="Pfam" id="PF25954">
    <property type="entry name" value="Beta-barrel_RND_2"/>
    <property type="match status" value="1"/>
</dbReference>
<dbReference type="Gene3D" id="2.40.50.100">
    <property type="match status" value="1"/>
</dbReference>
<dbReference type="GO" id="GO:0016020">
    <property type="term" value="C:membrane"/>
    <property type="evidence" value="ECO:0007669"/>
    <property type="project" value="InterPro"/>
</dbReference>
<proteinExistence type="inferred from homology"/>
<evidence type="ECO:0000313" key="6">
    <source>
        <dbReference type="Proteomes" id="UP000237056"/>
    </source>
</evidence>
<dbReference type="GO" id="GO:0030313">
    <property type="term" value="C:cell envelope"/>
    <property type="evidence" value="ECO:0007669"/>
    <property type="project" value="TreeGrafter"/>
</dbReference>
<keyword evidence="2" id="KW-0813">Transport</keyword>
<dbReference type="PANTHER" id="PTHR30097">
    <property type="entry name" value="CATION EFFLUX SYSTEM PROTEIN CUSB"/>
    <property type="match status" value="1"/>
</dbReference>
<dbReference type="PROSITE" id="PS51257">
    <property type="entry name" value="PROKAR_LIPOPROTEIN"/>
    <property type="match status" value="1"/>
</dbReference>
<evidence type="ECO:0000256" key="1">
    <source>
        <dbReference type="ARBA" id="ARBA00009477"/>
    </source>
</evidence>
<evidence type="ECO:0000256" key="2">
    <source>
        <dbReference type="ARBA" id="ARBA00022448"/>
    </source>
</evidence>
<dbReference type="Gene3D" id="2.40.30.170">
    <property type="match status" value="1"/>
</dbReference>
<dbReference type="InterPro" id="IPR051909">
    <property type="entry name" value="MFP_Cation_Efflux"/>
</dbReference>
<dbReference type="Proteomes" id="UP000237056">
    <property type="component" value="Unassembled WGS sequence"/>
</dbReference>
<dbReference type="InterPro" id="IPR006143">
    <property type="entry name" value="RND_pump_MFP"/>
</dbReference>
<organism evidence="5 6">
    <name type="scientific">Flavobacterium croceum DSM 17960</name>
    <dbReference type="NCBI Taxonomy" id="1121886"/>
    <lineage>
        <taxon>Bacteria</taxon>
        <taxon>Pseudomonadati</taxon>
        <taxon>Bacteroidota</taxon>
        <taxon>Flavobacteriia</taxon>
        <taxon>Flavobacteriales</taxon>
        <taxon>Flavobacteriaceae</taxon>
        <taxon>Flavobacterium</taxon>
    </lineage>
</organism>
<dbReference type="EMBL" id="PQNY01000013">
    <property type="protein sequence ID" value="POS01135.1"/>
    <property type="molecule type" value="Genomic_DNA"/>
</dbReference>
<comment type="caution">
    <text evidence="5">The sequence shown here is derived from an EMBL/GenBank/DDBJ whole genome shotgun (WGS) entry which is preliminary data.</text>
</comment>
<feature type="domain" description="CusB-like barrel-sandwich hybrid" evidence="3">
    <location>
        <begin position="75"/>
        <end position="217"/>
    </location>
</feature>
<dbReference type="RefSeq" id="WP_245874626.1">
    <property type="nucleotide sequence ID" value="NZ_PQNY01000013.1"/>
</dbReference>
<evidence type="ECO:0000259" key="4">
    <source>
        <dbReference type="Pfam" id="PF25954"/>
    </source>
</evidence>
<dbReference type="InterPro" id="IPR058790">
    <property type="entry name" value="BSH_CusB"/>
</dbReference>
<accession>A0A2S4N5Y2</accession>
<dbReference type="NCBIfam" id="TIGR01730">
    <property type="entry name" value="RND_mfp"/>
    <property type="match status" value="1"/>
</dbReference>
<name>A0A2S4N5Y2_9FLAO</name>
<dbReference type="PANTHER" id="PTHR30097:SF4">
    <property type="entry name" value="SLR6042 PROTEIN"/>
    <property type="match status" value="1"/>
</dbReference>
<dbReference type="Gene3D" id="2.40.420.20">
    <property type="match status" value="1"/>
</dbReference>
<dbReference type="GO" id="GO:0022857">
    <property type="term" value="F:transmembrane transporter activity"/>
    <property type="evidence" value="ECO:0007669"/>
    <property type="project" value="InterPro"/>
</dbReference>
<gene>
    <name evidence="5" type="ORF">Q361_11314</name>
</gene>
<dbReference type="GO" id="GO:0060003">
    <property type="term" value="P:copper ion export"/>
    <property type="evidence" value="ECO:0007669"/>
    <property type="project" value="TreeGrafter"/>
</dbReference>
<sequence>MMIKKNIIALAVIVFFYSCKETQKQEAPQNQSYITVSDTQFNTMKMELSSPVERNFDVAVSCSGRIDVPPQNKAKVTALANGFVKNTKLLVGDKVTKGQALLSIQSTEIVDIQKEYLDVAEQISFLKSEYDRQKTLYNEKITSQKNYLKAESEYRSAMGRYQSLQQKLYIFNISPSNVQKGKIVSAITIFAPISGVVSVMNAVNGMAVSPTDVLLEIVNNNDLHIEMSVFEKDILKIKEEQTIKFTVPEASKDVFTGYVHLIGKSVEGEDRSINVHGHLDDATKQKLLSGMFVQANILVDSQKGFSVPKDAVFLENGKNYVLVLKSHQKGVYSFDKAFVEKGSSNEDFIEIKLNDIVTNKTSILTKGVFDIIN</sequence>
<dbReference type="InterPro" id="IPR058792">
    <property type="entry name" value="Beta-barrel_RND_2"/>
</dbReference>
<evidence type="ECO:0000259" key="3">
    <source>
        <dbReference type="Pfam" id="PF25919"/>
    </source>
</evidence>
<evidence type="ECO:0000313" key="5">
    <source>
        <dbReference type="EMBL" id="POS01135.1"/>
    </source>
</evidence>
<feature type="domain" description="CusB-like beta-barrel" evidence="4">
    <location>
        <begin position="225"/>
        <end position="297"/>
    </location>
</feature>
<comment type="similarity">
    <text evidence="1">Belongs to the membrane fusion protein (MFP) (TC 8.A.1) family.</text>
</comment>
<dbReference type="SUPFAM" id="SSF111369">
    <property type="entry name" value="HlyD-like secretion proteins"/>
    <property type="match status" value="1"/>
</dbReference>
<dbReference type="AlphaFoldDB" id="A0A2S4N5Y2"/>
<dbReference type="GO" id="GO:0015679">
    <property type="term" value="P:plasma membrane copper ion transport"/>
    <property type="evidence" value="ECO:0007669"/>
    <property type="project" value="TreeGrafter"/>
</dbReference>